<comment type="caution">
    <text evidence="2">The sequence shown here is derived from an EMBL/GenBank/DDBJ whole genome shotgun (WGS) entry which is preliminary data.</text>
</comment>
<feature type="signal peptide" evidence="1">
    <location>
        <begin position="1"/>
        <end position="16"/>
    </location>
</feature>
<proteinExistence type="predicted"/>
<organism evidence="2 3">
    <name type="scientific">Ancylostoma caninum</name>
    <name type="common">Dog hookworm</name>
    <dbReference type="NCBI Taxonomy" id="29170"/>
    <lineage>
        <taxon>Eukaryota</taxon>
        <taxon>Metazoa</taxon>
        <taxon>Ecdysozoa</taxon>
        <taxon>Nematoda</taxon>
        <taxon>Chromadorea</taxon>
        <taxon>Rhabditida</taxon>
        <taxon>Rhabditina</taxon>
        <taxon>Rhabditomorpha</taxon>
        <taxon>Strongyloidea</taxon>
        <taxon>Ancylostomatidae</taxon>
        <taxon>Ancylostomatinae</taxon>
        <taxon>Ancylostoma</taxon>
    </lineage>
</organism>
<evidence type="ECO:0000313" key="2">
    <source>
        <dbReference type="EMBL" id="RCN44326.1"/>
    </source>
</evidence>
<dbReference type="AlphaFoldDB" id="A0A368GIW3"/>
<evidence type="ECO:0008006" key="4">
    <source>
        <dbReference type="Google" id="ProtNLM"/>
    </source>
</evidence>
<dbReference type="OrthoDB" id="5897145at2759"/>
<dbReference type="Proteomes" id="UP000252519">
    <property type="component" value="Unassembled WGS sequence"/>
</dbReference>
<feature type="chain" id="PRO_5017058909" description="Tissue inhibitor of metalloproteinase" evidence="1">
    <location>
        <begin position="17"/>
        <end position="125"/>
    </location>
</feature>
<keyword evidence="1" id="KW-0732">Signal</keyword>
<keyword evidence="3" id="KW-1185">Reference proteome</keyword>
<name>A0A368GIW3_ANCCA</name>
<evidence type="ECO:0000256" key="1">
    <source>
        <dbReference type="SAM" id="SignalP"/>
    </source>
</evidence>
<protein>
    <recommendedName>
        <fullName evidence="4">Tissue inhibitor of metalloproteinase</fullName>
    </recommendedName>
</protein>
<dbReference type="Gene3D" id="2.40.50.120">
    <property type="match status" value="1"/>
</dbReference>
<evidence type="ECO:0000313" key="3">
    <source>
        <dbReference type="Proteomes" id="UP000252519"/>
    </source>
</evidence>
<accession>A0A368GIW3</accession>
<reference evidence="2 3" key="1">
    <citation type="submission" date="2014-10" db="EMBL/GenBank/DDBJ databases">
        <title>Draft genome of the hookworm Ancylostoma caninum.</title>
        <authorList>
            <person name="Mitreva M."/>
        </authorList>
    </citation>
    <scope>NUCLEOTIDE SEQUENCE [LARGE SCALE GENOMIC DNA]</scope>
    <source>
        <strain evidence="2 3">Baltimore</strain>
    </source>
</reference>
<sequence>MWYLIAFLVCLQLVLGESPECICSKTHKLDESALDFIITTEIKSAKDKEEEDGSTPYEITNTRVIKPTGAKNFSSTVYTNLEKGWFNSKLCIGTRFILEGIFHEDKPMVTSCELLRKCEKVTFDI</sequence>
<dbReference type="EMBL" id="JOJR01000132">
    <property type="protein sequence ID" value="RCN44326.1"/>
    <property type="molecule type" value="Genomic_DNA"/>
</dbReference>
<gene>
    <name evidence="2" type="ORF">ANCCAN_09670</name>
</gene>
<dbReference type="InterPro" id="IPR008993">
    <property type="entry name" value="TIMP-like_OB-fold"/>
</dbReference>